<gene>
    <name evidence="1" type="ORF">C1631_017160</name>
</gene>
<organism evidence="1 2">
    <name type="scientific">Chryseobacterium phosphatilyticum</name>
    <dbReference type="NCBI Taxonomy" id="475075"/>
    <lineage>
        <taxon>Bacteria</taxon>
        <taxon>Pseudomonadati</taxon>
        <taxon>Bacteroidota</taxon>
        <taxon>Flavobacteriia</taxon>
        <taxon>Flavobacteriales</taxon>
        <taxon>Weeksellaceae</taxon>
        <taxon>Chryseobacterium group</taxon>
        <taxon>Chryseobacterium</taxon>
    </lineage>
</organism>
<accession>A0A316X4C2</accession>
<dbReference type="RefSeq" id="WP_103247572.1">
    <property type="nucleotide sequence ID" value="NZ_PPED02000004.1"/>
</dbReference>
<dbReference type="OrthoDB" id="796548at2"/>
<reference evidence="1 2" key="1">
    <citation type="submission" date="2018-04" db="EMBL/GenBank/DDBJ databases">
        <title>Draft Genome Sequence of Phosphate-Solubilizing Chryseobacterium sp. ISE14 that is a Biocontrol and Plant Growth-Promoting Rhizobacterium Isolated from Cucumber.</title>
        <authorList>
            <person name="Jeong J.-J."/>
            <person name="Sang M.K."/>
            <person name="Choi I.-G."/>
            <person name="Kim K.D."/>
        </authorList>
    </citation>
    <scope>NUCLEOTIDE SEQUENCE [LARGE SCALE GENOMIC DNA]</scope>
    <source>
        <strain evidence="1 2">ISE14</strain>
    </source>
</reference>
<name>A0A316X4C2_9FLAO</name>
<dbReference type="Proteomes" id="UP000236594">
    <property type="component" value="Unassembled WGS sequence"/>
</dbReference>
<keyword evidence="2" id="KW-1185">Reference proteome</keyword>
<dbReference type="AlphaFoldDB" id="A0A316X4C2"/>
<proteinExistence type="predicted"/>
<evidence type="ECO:0000313" key="1">
    <source>
        <dbReference type="EMBL" id="PWN68424.1"/>
    </source>
</evidence>
<protein>
    <submittedName>
        <fullName evidence="1">Uncharacterized protein</fullName>
    </submittedName>
</protein>
<evidence type="ECO:0000313" key="2">
    <source>
        <dbReference type="Proteomes" id="UP000236594"/>
    </source>
</evidence>
<comment type="caution">
    <text evidence="1">The sequence shown here is derived from an EMBL/GenBank/DDBJ whole genome shotgun (WGS) entry which is preliminary data.</text>
</comment>
<sequence>MDKIQTIKERIFFFLEKRGVKKETFYREAGMSASNFKGAGLKSDLGVDKLTKILNVYPELKENENLIWLITGNGKLNLDTDQGKHLQELHLQHEESNEKIGDLLANLFAQYNAQDKGILFIQSQISRIEKKYDDAILKQNKYLEEILSLTKTVVK</sequence>
<dbReference type="EMBL" id="PPED02000004">
    <property type="protein sequence ID" value="PWN68424.1"/>
    <property type="molecule type" value="Genomic_DNA"/>
</dbReference>